<name>A0A6M3XV19_9ZZZZ</name>
<protein>
    <submittedName>
        <fullName evidence="1">Uncharacterized protein</fullName>
    </submittedName>
</protein>
<organism evidence="1">
    <name type="scientific">viral metagenome</name>
    <dbReference type="NCBI Taxonomy" id="1070528"/>
    <lineage>
        <taxon>unclassified sequences</taxon>
        <taxon>metagenomes</taxon>
        <taxon>organismal metagenomes</taxon>
    </lineage>
</organism>
<proteinExistence type="predicted"/>
<gene>
    <name evidence="1" type="ORF">TM448B02724_0004</name>
</gene>
<evidence type="ECO:0000313" key="1">
    <source>
        <dbReference type="EMBL" id="QJI01712.1"/>
    </source>
</evidence>
<dbReference type="AlphaFoldDB" id="A0A6M3XV19"/>
<sequence>MVVAFGFARALFYDAAASWVRQGWGATKIYKEAVRIGAGIRKTDALSIIRDMKGLVGREALVKAWDRTTLLSPTRMMTKVIDNGHRFALKVLRTETNVLTGTVEVFPGWFYQDEYLTGDQWTQEMFTEDETDT</sequence>
<dbReference type="EMBL" id="MT144944">
    <property type="protein sequence ID" value="QJI01712.1"/>
    <property type="molecule type" value="Genomic_DNA"/>
</dbReference>
<accession>A0A6M3XV19</accession>
<reference evidence="1" key="1">
    <citation type="submission" date="2020-03" db="EMBL/GenBank/DDBJ databases">
        <title>The deep terrestrial virosphere.</title>
        <authorList>
            <person name="Holmfeldt K."/>
            <person name="Nilsson E."/>
            <person name="Simone D."/>
            <person name="Lopez-Fernandez M."/>
            <person name="Wu X."/>
            <person name="de Brujin I."/>
            <person name="Lundin D."/>
            <person name="Andersson A."/>
            <person name="Bertilsson S."/>
            <person name="Dopson M."/>
        </authorList>
    </citation>
    <scope>NUCLEOTIDE SEQUENCE</scope>
    <source>
        <strain evidence="1">TM448B02724</strain>
    </source>
</reference>